<dbReference type="SMART" id="SM00456">
    <property type="entry name" value="WW"/>
    <property type="match status" value="1"/>
</dbReference>
<feature type="region of interest" description="Disordered" evidence="1">
    <location>
        <begin position="42"/>
        <end position="108"/>
    </location>
</feature>
<keyword evidence="4" id="KW-1185">Reference proteome</keyword>
<protein>
    <recommendedName>
        <fullName evidence="2">WW domain-containing protein</fullName>
    </recommendedName>
</protein>
<dbReference type="EMBL" id="ML994640">
    <property type="protein sequence ID" value="KAF2183797.1"/>
    <property type="molecule type" value="Genomic_DNA"/>
</dbReference>
<feature type="region of interest" description="Disordered" evidence="1">
    <location>
        <begin position="256"/>
        <end position="288"/>
    </location>
</feature>
<dbReference type="PROSITE" id="PS50020">
    <property type="entry name" value="WW_DOMAIN_2"/>
    <property type="match status" value="1"/>
</dbReference>
<feature type="compositionally biased region" description="Pro residues" evidence="1">
    <location>
        <begin position="48"/>
        <end position="63"/>
    </location>
</feature>
<dbReference type="InterPro" id="IPR036020">
    <property type="entry name" value="WW_dom_sf"/>
</dbReference>
<dbReference type="Proteomes" id="UP000800200">
    <property type="component" value="Unassembled WGS sequence"/>
</dbReference>
<feature type="compositionally biased region" description="Gly residues" evidence="1">
    <location>
        <begin position="259"/>
        <end position="288"/>
    </location>
</feature>
<feature type="region of interest" description="Disordered" evidence="1">
    <location>
        <begin position="122"/>
        <end position="229"/>
    </location>
</feature>
<feature type="compositionally biased region" description="Basic and acidic residues" evidence="1">
    <location>
        <begin position="94"/>
        <end position="106"/>
    </location>
</feature>
<feature type="compositionally biased region" description="Low complexity" evidence="1">
    <location>
        <begin position="64"/>
        <end position="77"/>
    </location>
</feature>
<organism evidence="3 4">
    <name type="scientific">Zopfia rhizophila CBS 207.26</name>
    <dbReference type="NCBI Taxonomy" id="1314779"/>
    <lineage>
        <taxon>Eukaryota</taxon>
        <taxon>Fungi</taxon>
        <taxon>Dikarya</taxon>
        <taxon>Ascomycota</taxon>
        <taxon>Pezizomycotina</taxon>
        <taxon>Dothideomycetes</taxon>
        <taxon>Dothideomycetes incertae sedis</taxon>
        <taxon>Zopfiaceae</taxon>
        <taxon>Zopfia</taxon>
    </lineage>
</organism>
<sequence length="288" mass="29426">MTDFTPPSGPPPPKVPEGWKAIWNDQYSEWFYVNIYTKKSQWEKPDSPVYPPGEAPDLPPPSYAPSSTTSAPTEKSSLGSNNPYVSGGAGPAHDISEDERLARQLQDEEDAMARTHLSHRGMAGTSDSFYQQPGTPQPGYGQYNAYPPQQGFGEQQVTSKGKSKGGLLGKLLGKAGGGSKPHHGYSQQAYGAPPGVPHGYGQHAPGQPGYGYPQQHYAQPGRRPGGGIGPGGAAALGVGGGLLGGMMLGSAIEGAADAGDGGDYGGDGGDFGGDGGDFGGGDFGGGGF</sequence>
<evidence type="ECO:0000313" key="4">
    <source>
        <dbReference type="Proteomes" id="UP000800200"/>
    </source>
</evidence>
<feature type="domain" description="WW" evidence="2">
    <location>
        <begin position="13"/>
        <end position="47"/>
    </location>
</feature>
<evidence type="ECO:0000313" key="3">
    <source>
        <dbReference type="EMBL" id="KAF2183797.1"/>
    </source>
</evidence>
<feature type="compositionally biased region" description="Low complexity" evidence="1">
    <location>
        <begin position="130"/>
        <end position="143"/>
    </location>
</feature>
<evidence type="ECO:0000256" key="1">
    <source>
        <dbReference type="SAM" id="MobiDB-lite"/>
    </source>
</evidence>
<dbReference type="InterPro" id="IPR001202">
    <property type="entry name" value="WW_dom"/>
</dbReference>
<accession>A0A6A6DVS8</accession>
<feature type="compositionally biased region" description="Gly residues" evidence="1">
    <location>
        <begin position="164"/>
        <end position="179"/>
    </location>
</feature>
<dbReference type="Gene3D" id="2.20.70.10">
    <property type="match status" value="1"/>
</dbReference>
<gene>
    <name evidence="3" type="ORF">K469DRAFT_201198</name>
</gene>
<proteinExistence type="predicted"/>
<name>A0A6A6DVS8_9PEZI</name>
<dbReference type="AlphaFoldDB" id="A0A6A6DVS8"/>
<reference evidence="3" key="1">
    <citation type="journal article" date="2020" name="Stud. Mycol.">
        <title>101 Dothideomycetes genomes: a test case for predicting lifestyles and emergence of pathogens.</title>
        <authorList>
            <person name="Haridas S."/>
            <person name="Albert R."/>
            <person name="Binder M."/>
            <person name="Bloem J."/>
            <person name="Labutti K."/>
            <person name="Salamov A."/>
            <person name="Andreopoulos B."/>
            <person name="Baker S."/>
            <person name="Barry K."/>
            <person name="Bills G."/>
            <person name="Bluhm B."/>
            <person name="Cannon C."/>
            <person name="Castanera R."/>
            <person name="Culley D."/>
            <person name="Daum C."/>
            <person name="Ezra D."/>
            <person name="Gonzalez J."/>
            <person name="Henrissat B."/>
            <person name="Kuo A."/>
            <person name="Liang C."/>
            <person name="Lipzen A."/>
            <person name="Lutzoni F."/>
            <person name="Magnuson J."/>
            <person name="Mondo S."/>
            <person name="Nolan M."/>
            <person name="Ohm R."/>
            <person name="Pangilinan J."/>
            <person name="Park H.-J."/>
            <person name="Ramirez L."/>
            <person name="Alfaro M."/>
            <person name="Sun H."/>
            <person name="Tritt A."/>
            <person name="Yoshinaga Y."/>
            <person name="Zwiers L.-H."/>
            <person name="Turgeon B."/>
            <person name="Goodwin S."/>
            <person name="Spatafora J."/>
            <person name="Crous P."/>
            <person name="Grigoriev I."/>
        </authorList>
    </citation>
    <scope>NUCLEOTIDE SEQUENCE</scope>
    <source>
        <strain evidence="3">CBS 207.26</strain>
    </source>
</reference>
<dbReference type="SUPFAM" id="SSF51045">
    <property type="entry name" value="WW domain"/>
    <property type="match status" value="1"/>
</dbReference>
<dbReference type="OrthoDB" id="2530521at2759"/>
<dbReference type="Pfam" id="PF00397">
    <property type="entry name" value="WW"/>
    <property type="match status" value="1"/>
</dbReference>
<dbReference type="PROSITE" id="PS01159">
    <property type="entry name" value="WW_DOMAIN_1"/>
    <property type="match status" value="1"/>
</dbReference>
<evidence type="ECO:0000259" key="2">
    <source>
        <dbReference type="PROSITE" id="PS50020"/>
    </source>
</evidence>